<dbReference type="Gene3D" id="3.30.9.10">
    <property type="entry name" value="D-Amino Acid Oxidase, subunit A, domain 2"/>
    <property type="match status" value="1"/>
</dbReference>
<proteinExistence type="predicted"/>
<evidence type="ECO:0000256" key="4">
    <source>
        <dbReference type="ARBA" id="ARBA00023014"/>
    </source>
</evidence>
<dbReference type="InterPro" id="IPR017941">
    <property type="entry name" value="Rieske_2Fe-2S"/>
</dbReference>
<gene>
    <name evidence="7" type="primary">txxe 1344</name>
    <name evidence="7" type="ORF">TXXE_07895</name>
</gene>
<dbReference type="InterPro" id="IPR006076">
    <property type="entry name" value="FAD-dep_OxRdtase"/>
</dbReference>
<dbReference type="InterPro" id="IPR036922">
    <property type="entry name" value="Rieske_2Fe-2S_sf"/>
</dbReference>
<keyword evidence="8" id="KW-1185">Reference proteome</keyword>
<dbReference type="PRINTS" id="PR00162">
    <property type="entry name" value="RIESKE"/>
</dbReference>
<dbReference type="PANTHER" id="PTHR13847">
    <property type="entry name" value="SARCOSINE DEHYDROGENASE-RELATED"/>
    <property type="match status" value="1"/>
</dbReference>
<dbReference type="CDD" id="cd03477">
    <property type="entry name" value="Rieske_YhfW_C"/>
    <property type="match status" value="1"/>
</dbReference>
<dbReference type="RefSeq" id="WP_213484131.1">
    <property type="nucleotide sequence ID" value="NZ_CAJRAY010000036.1"/>
</dbReference>
<sequence>MTGGNAGLPETTLSYWIESEPLPEFQPLQEDTDADVVIVGAGITGLTAAWLLAKEGARVIVLEASRVLRGTTGHTTAKVTAQHHLIYDELIAHFGQEKAKLYYEANRDAMTFIEGRVREWNIDCEWAEEDAYVYVTENRSVGKLEQELRAYDALGIEGELAADIPVPVDAAAALVMRKQARFHPLRYMRRLLDEAMRLGVRIHEKTTADGVDTDGSRPIVRTTDGRKVRCNAVAAASHYPFIDKTGGLFARLHIDRSYVVAIQPKQPYPGGMYISADEPRRSLRLAGSTDRPLVLIGGENHRSGAAEDAERRYAALAEFGERLFGVESVAYRWSAQDIITTDKVPYVGPPDKDKPNILVATGYRKWGMTGGTAAAMLIADLALGRDNRYAGLFTPSRFHADPDLRVIVSSNARVAGSLISGKLEKPGRTPESLAPDEGAVVELNGKRAGAYRDPQGELHLVDTTCTHMGCEVRWNPGERTWDCPCHGSRFDYKGNVVEGPAMKPLARLEPQPASSEK</sequence>
<evidence type="ECO:0000313" key="8">
    <source>
        <dbReference type="Proteomes" id="UP000681526"/>
    </source>
</evidence>
<evidence type="ECO:0000313" key="7">
    <source>
        <dbReference type="EMBL" id="CAG5084480.1"/>
    </source>
</evidence>
<keyword evidence="5" id="KW-1015">Disulfide bond</keyword>
<dbReference type="SUPFAM" id="SSF51905">
    <property type="entry name" value="FAD/NAD(P)-binding domain"/>
    <property type="match status" value="1"/>
</dbReference>
<keyword evidence="1" id="KW-0001">2Fe-2S</keyword>
<keyword evidence="2" id="KW-0479">Metal-binding</keyword>
<evidence type="ECO:0000256" key="2">
    <source>
        <dbReference type="ARBA" id="ARBA00022723"/>
    </source>
</evidence>
<dbReference type="InterPro" id="IPR036188">
    <property type="entry name" value="FAD/NAD-bd_sf"/>
</dbReference>
<evidence type="ECO:0000256" key="5">
    <source>
        <dbReference type="ARBA" id="ARBA00023157"/>
    </source>
</evidence>
<dbReference type="EMBL" id="CAJRAY010000036">
    <property type="protein sequence ID" value="CAG5084480.1"/>
    <property type="molecule type" value="Genomic_DNA"/>
</dbReference>
<dbReference type="PROSITE" id="PS51296">
    <property type="entry name" value="RIESKE"/>
    <property type="match status" value="1"/>
</dbReference>
<accession>A0ABN7RW10</accession>
<dbReference type="SUPFAM" id="SSF50022">
    <property type="entry name" value="ISP domain"/>
    <property type="match status" value="1"/>
</dbReference>
<dbReference type="InterPro" id="IPR005805">
    <property type="entry name" value="Rieske_Fe-S_prot_C"/>
</dbReference>
<name>A0ABN7RW10_THEXY</name>
<keyword evidence="3" id="KW-0408">Iron</keyword>
<organism evidence="7 8">
    <name type="scientific">Thermobacillus xylanilyticus</name>
    <dbReference type="NCBI Taxonomy" id="76633"/>
    <lineage>
        <taxon>Bacteria</taxon>
        <taxon>Bacillati</taxon>
        <taxon>Bacillota</taxon>
        <taxon>Bacilli</taxon>
        <taxon>Bacillales</taxon>
        <taxon>Paenibacillaceae</taxon>
        <taxon>Thermobacillus</taxon>
    </lineage>
</organism>
<comment type="caution">
    <text evidence="7">The sequence shown here is derived from an EMBL/GenBank/DDBJ whole genome shotgun (WGS) entry which is preliminary data.</text>
</comment>
<dbReference type="Gene3D" id="3.50.50.60">
    <property type="entry name" value="FAD/NAD(P)-binding domain"/>
    <property type="match status" value="1"/>
</dbReference>
<dbReference type="Gene3D" id="2.102.10.10">
    <property type="entry name" value="Rieske [2Fe-2S] iron-sulphur domain"/>
    <property type="match status" value="1"/>
</dbReference>
<keyword evidence="4" id="KW-0411">Iron-sulfur</keyword>
<dbReference type="PANTHER" id="PTHR13847:SF274">
    <property type="entry name" value="RIESKE 2FE-2S IRON-SULFUR PROTEIN YHFW-RELATED"/>
    <property type="match status" value="1"/>
</dbReference>
<evidence type="ECO:0000256" key="1">
    <source>
        <dbReference type="ARBA" id="ARBA00022714"/>
    </source>
</evidence>
<feature type="domain" description="Rieske" evidence="6">
    <location>
        <begin position="425"/>
        <end position="517"/>
    </location>
</feature>
<dbReference type="InterPro" id="IPR038010">
    <property type="entry name" value="YhfW_C"/>
</dbReference>
<dbReference type="Pfam" id="PF01266">
    <property type="entry name" value="DAO"/>
    <property type="match status" value="1"/>
</dbReference>
<reference evidence="7 8" key="1">
    <citation type="submission" date="2021-04" db="EMBL/GenBank/DDBJ databases">
        <authorList>
            <person name="Rakotoarivonina H."/>
        </authorList>
    </citation>
    <scope>NUCLEOTIDE SEQUENCE [LARGE SCALE GENOMIC DNA]</scope>
    <source>
        <strain evidence="7 8">XE</strain>
    </source>
</reference>
<evidence type="ECO:0000259" key="6">
    <source>
        <dbReference type="PROSITE" id="PS51296"/>
    </source>
</evidence>
<protein>
    <submittedName>
        <fullName evidence="7">Oxidoreductase, with Rieske iron-sulfur protein 2Fe-2S subunit, FAD dependent oxidoreductase</fullName>
    </submittedName>
</protein>
<dbReference type="Pfam" id="PF00355">
    <property type="entry name" value="Rieske"/>
    <property type="match status" value="1"/>
</dbReference>
<dbReference type="Proteomes" id="UP000681526">
    <property type="component" value="Unassembled WGS sequence"/>
</dbReference>
<evidence type="ECO:0000256" key="3">
    <source>
        <dbReference type="ARBA" id="ARBA00023004"/>
    </source>
</evidence>